<organism evidence="3 4">
    <name type="scientific">Poecilia reticulata</name>
    <name type="common">Guppy</name>
    <name type="synonym">Acanthophacelus reticulatus</name>
    <dbReference type="NCBI Taxonomy" id="8081"/>
    <lineage>
        <taxon>Eukaryota</taxon>
        <taxon>Metazoa</taxon>
        <taxon>Chordata</taxon>
        <taxon>Craniata</taxon>
        <taxon>Vertebrata</taxon>
        <taxon>Euteleostomi</taxon>
        <taxon>Actinopterygii</taxon>
        <taxon>Neopterygii</taxon>
        <taxon>Teleostei</taxon>
        <taxon>Neoteleostei</taxon>
        <taxon>Acanthomorphata</taxon>
        <taxon>Ovalentaria</taxon>
        <taxon>Atherinomorphae</taxon>
        <taxon>Cyprinodontiformes</taxon>
        <taxon>Poeciliidae</taxon>
        <taxon>Poeciliinae</taxon>
        <taxon>Poecilia</taxon>
    </lineage>
</organism>
<name>A0A3P9NCH9_POERE</name>
<dbReference type="AlphaFoldDB" id="A0A3P9NCH9"/>
<evidence type="ECO:0000313" key="3">
    <source>
        <dbReference type="Ensembl" id="ENSPREP00000007227.1"/>
    </source>
</evidence>
<evidence type="ECO:0000313" key="4">
    <source>
        <dbReference type="Proteomes" id="UP000242638"/>
    </source>
</evidence>
<dbReference type="GeneTree" id="ENSGT00990000203737"/>
<dbReference type="Ensembl" id="ENSPRET00000007318.1">
    <property type="protein sequence ID" value="ENSPREP00000007227.1"/>
    <property type="gene ID" value="ENSPREG00000004972.1"/>
</dbReference>
<dbReference type="Proteomes" id="UP000242638">
    <property type="component" value="Unassembled WGS sequence"/>
</dbReference>
<evidence type="ECO:0000256" key="2">
    <source>
        <dbReference type="ARBA" id="ARBA00022737"/>
    </source>
</evidence>
<proteinExistence type="predicted"/>
<evidence type="ECO:0000256" key="1">
    <source>
        <dbReference type="ARBA" id="ARBA00022614"/>
    </source>
</evidence>
<evidence type="ECO:0008006" key="5">
    <source>
        <dbReference type="Google" id="ProtNLM"/>
    </source>
</evidence>
<dbReference type="Gene3D" id="3.80.10.10">
    <property type="entry name" value="Ribonuclease Inhibitor"/>
    <property type="match status" value="1"/>
</dbReference>
<dbReference type="OMA" id="ITEVGCT"/>
<dbReference type="InterPro" id="IPR032675">
    <property type="entry name" value="LRR_dom_sf"/>
</dbReference>
<keyword evidence="4" id="KW-1185">Reference proteome</keyword>
<dbReference type="Bgee" id="ENSPREG00000004972">
    <property type="expression patterns" value="Expressed in caudal fin"/>
</dbReference>
<accession>A0A3P9NCH9</accession>
<sequence>MSLCCETLSVCRLSGCMISEDGCAFLESVLRSNPSGLRELDLSYNHPGDAGERLLSARLEDPLCKLQTLRSDSGSLMLLL</sequence>
<dbReference type="SUPFAM" id="SSF52047">
    <property type="entry name" value="RNI-like"/>
    <property type="match status" value="1"/>
</dbReference>
<keyword evidence="2" id="KW-0677">Repeat</keyword>
<reference evidence="4" key="1">
    <citation type="submission" date="2013-11" db="EMBL/GenBank/DDBJ databases">
        <title>The genomic landscape of the Guanapo guppy.</title>
        <authorList>
            <person name="Kuenstner A."/>
            <person name="Dreyer C."/>
        </authorList>
    </citation>
    <scope>NUCLEOTIDE SEQUENCE</scope>
    <source>
        <strain evidence="4">Guanapo</strain>
    </source>
</reference>
<keyword evidence="1" id="KW-0433">Leucine-rich repeat</keyword>
<reference evidence="3" key="2">
    <citation type="submission" date="2025-08" db="UniProtKB">
        <authorList>
            <consortium name="Ensembl"/>
        </authorList>
    </citation>
    <scope>IDENTIFICATION</scope>
    <source>
        <strain evidence="3">Guanapo</strain>
    </source>
</reference>
<reference evidence="3" key="3">
    <citation type="submission" date="2025-09" db="UniProtKB">
        <authorList>
            <consortium name="Ensembl"/>
        </authorList>
    </citation>
    <scope>IDENTIFICATION</scope>
    <source>
        <strain evidence="3">Guanapo</strain>
    </source>
</reference>
<dbReference type="PANTHER" id="PTHR24106">
    <property type="entry name" value="NACHT, LRR AND CARD DOMAINS-CONTAINING"/>
    <property type="match status" value="1"/>
</dbReference>
<protein>
    <recommendedName>
        <fullName evidence="5">SPRY-associated domain-containing protein</fullName>
    </recommendedName>
</protein>
<dbReference type="InterPro" id="IPR051261">
    <property type="entry name" value="NLR"/>
</dbReference>